<comment type="caution">
    <text evidence="5">The sequence shown here is derived from an EMBL/GenBank/DDBJ whole genome shotgun (WGS) entry which is preliminary data.</text>
</comment>
<dbReference type="AlphaFoldDB" id="A0A9N8WJW6"/>
<dbReference type="EMBL" id="CAJVPJ010000182">
    <property type="protein sequence ID" value="CAG8491581.1"/>
    <property type="molecule type" value="Genomic_DNA"/>
</dbReference>
<keyword evidence="4" id="KW-0472">Membrane</keyword>
<evidence type="ECO:0000313" key="5">
    <source>
        <dbReference type="EMBL" id="CAG8491581.1"/>
    </source>
</evidence>
<dbReference type="SUPFAM" id="SSF117281">
    <property type="entry name" value="Kelch motif"/>
    <property type="match status" value="1"/>
</dbReference>
<dbReference type="InterPro" id="IPR015915">
    <property type="entry name" value="Kelch-typ_b-propeller"/>
</dbReference>
<evidence type="ECO:0000256" key="3">
    <source>
        <dbReference type="SAM" id="MobiDB-lite"/>
    </source>
</evidence>
<feature type="compositionally biased region" description="Gly residues" evidence="3">
    <location>
        <begin position="409"/>
        <end position="420"/>
    </location>
</feature>
<keyword evidence="4" id="KW-1133">Transmembrane helix</keyword>
<feature type="transmembrane region" description="Helical" evidence="4">
    <location>
        <begin position="432"/>
        <end position="455"/>
    </location>
</feature>
<evidence type="ECO:0000313" key="6">
    <source>
        <dbReference type="Proteomes" id="UP000789572"/>
    </source>
</evidence>
<evidence type="ECO:0000256" key="4">
    <source>
        <dbReference type="SAM" id="Phobius"/>
    </source>
</evidence>
<dbReference type="Pfam" id="PF24681">
    <property type="entry name" value="Kelch_KLHDC2_KLHL20_DRC7"/>
    <property type="match status" value="1"/>
</dbReference>
<evidence type="ECO:0000256" key="1">
    <source>
        <dbReference type="ARBA" id="ARBA00022441"/>
    </source>
</evidence>
<dbReference type="OrthoDB" id="432528at2759"/>
<sequence>MSANQIPSTGTILGSGRKTPEIDKIEEAAETGLKISIRNENRQEVRAFKPCQFGANPSEGGQKCVREEHGLSREGHLTLYIHGGRIGARPIPSTTAADTSQLLILDLSSPFSVAQAPWTLGPDGPILASHSLSVGGGDNNMLIAFGGETPSTTQSTSLFTFDTQSNSWLPNQAPQVTSRMEHSAASKNDSTVYIFGGIPITPSSTNTSAQTQLDQLYMLNTTNMNWSLIGGSQTFSPTGRFHHSATMMDDGRMWIIGGFGNGQMIPMDTLYVFDTVRGLWSNTTAIGSIPTPRRAHQAVGTSSNIIIIFGGCDQTYSTLYNDVYILDVNAEPPIWTQQSTQGVLPAGRYAHSMTLAGDNIVIAFGYTTNFETDPSLLILDAKSFTWMSSYTPKNIDTTSTATPVPSGGVSDGSGGSGGSDGTSNGLSTKTAVIVGTSVGGSLILITAIAVLICCWRRKRRTKFASTSYDEQPSSTPPLVATQTQLGALVLPEKQPPSASSPYTARPPNAMTKSFSGGYNYVSDTNITDPPKIPMRKQSLQYEPQLPKRTQSFASTSSTLPPATPGYLSANMLSPVLKYSPASSQDSGSSTPVTSSTTPILEFRNEQFMNSGASGVGGFGGFGGGLGMEPIPERLGNDEIGHTEVGKWKWVRDESEENE</sequence>
<proteinExistence type="predicted"/>
<dbReference type="PANTHER" id="PTHR46093">
    <property type="entry name" value="ACYL-COA-BINDING DOMAIN-CONTAINING PROTEIN 5"/>
    <property type="match status" value="1"/>
</dbReference>
<dbReference type="Gene3D" id="2.120.10.80">
    <property type="entry name" value="Kelch-type beta propeller"/>
    <property type="match status" value="2"/>
</dbReference>
<accession>A0A9N8WJW6</accession>
<dbReference type="PANTHER" id="PTHR46093:SF18">
    <property type="entry name" value="FIBRONECTIN TYPE-III DOMAIN-CONTAINING PROTEIN"/>
    <property type="match status" value="1"/>
</dbReference>
<reference evidence="5" key="1">
    <citation type="submission" date="2021-06" db="EMBL/GenBank/DDBJ databases">
        <authorList>
            <person name="Kallberg Y."/>
            <person name="Tangrot J."/>
            <person name="Rosling A."/>
        </authorList>
    </citation>
    <scope>NUCLEOTIDE SEQUENCE</scope>
    <source>
        <strain evidence="5">IA702</strain>
    </source>
</reference>
<protein>
    <submittedName>
        <fullName evidence="5">9634_t:CDS:1</fullName>
    </submittedName>
</protein>
<gene>
    <name evidence="5" type="ORF">POCULU_LOCUS2103</name>
</gene>
<evidence type="ECO:0000256" key="2">
    <source>
        <dbReference type="ARBA" id="ARBA00022737"/>
    </source>
</evidence>
<organism evidence="5 6">
    <name type="scientific">Paraglomus occultum</name>
    <dbReference type="NCBI Taxonomy" id="144539"/>
    <lineage>
        <taxon>Eukaryota</taxon>
        <taxon>Fungi</taxon>
        <taxon>Fungi incertae sedis</taxon>
        <taxon>Mucoromycota</taxon>
        <taxon>Glomeromycotina</taxon>
        <taxon>Glomeromycetes</taxon>
        <taxon>Paraglomerales</taxon>
        <taxon>Paraglomeraceae</taxon>
        <taxon>Paraglomus</taxon>
    </lineage>
</organism>
<keyword evidence="1" id="KW-0880">Kelch repeat</keyword>
<dbReference type="Proteomes" id="UP000789572">
    <property type="component" value="Unassembled WGS sequence"/>
</dbReference>
<name>A0A9N8WJW6_9GLOM</name>
<feature type="region of interest" description="Disordered" evidence="3">
    <location>
        <begin position="397"/>
        <end position="423"/>
    </location>
</feature>
<keyword evidence="2" id="KW-0677">Repeat</keyword>
<keyword evidence="4" id="KW-0812">Transmembrane</keyword>
<keyword evidence="6" id="KW-1185">Reference proteome</keyword>